<reference evidence="1 2" key="1">
    <citation type="submission" date="2018-07" db="EMBL/GenBank/DDBJ databases">
        <title>Arthrobacter sp. nov., isolated from raw cow's milk with high bacterial count.</title>
        <authorList>
            <person name="Hahne J."/>
            <person name="Isele D."/>
            <person name="Lipski A."/>
        </authorList>
    </citation>
    <scope>NUCLEOTIDE SEQUENCE [LARGE SCALE GENOMIC DNA]</scope>
    <source>
        <strain evidence="1 2">JZ R-183</strain>
    </source>
</reference>
<dbReference type="SUPFAM" id="SSF69304">
    <property type="entry name" value="Tricorn protease N-terminal domain"/>
    <property type="match status" value="1"/>
</dbReference>
<evidence type="ECO:0000313" key="1">
    <source>
        <dbReference type="EMBL" id="RKW69944.1"/>
    </source>
</evidence>
<dbReference type="AlphaFoldDB" id="A0A496PHI0"/>
<sequence>MEQALDAARSAVTDSTASGAKKAGLNWSWADGAAVSPQEIKSSELPKSDYVTKVDHKQGVASYLEGVTQDGLGFGRANSIDVGEWSQYTTAGPKKLAKGLPRDGQAMRDGNTIYFVAESGQVFRINEPGKNKKATKLVKLPNGAGDLNKAVIGGGRVYWEQEVSVGKGLTSLEVRSAPLKGGASRLEARNAAGVQLTDQGVLAASVAPSKEHDSGARYTGIVKLSGGKAEPFLNLPETAAKKGFTFDTLKPFTASGHSLALPQDGGKNTMVVNLRTRQAWEVKNPKGMNVRTASASEGRVAWTAGGDVPPEGTVSSRRVFIADLDQGVVRTVTAPKGAGGVAVNGQHVAWFYGDGGPASAESMQSIELNR</sequence>
<accession>A0A496PHI0</accession>
<proteinExistence type="predicted"/>
<organism evidence="1 2">
    <name type="scientific">Galactobacter caseinivorans</name>
    <dbReference type="NCBI Taxonomy" id="2676123"/>
    <lineage>
        <taxon>Bacteria</taxon>
        <taxon>Bacillati</taxon>
        <taxon>Actinomycetota</taxon>
        <taxon>Actinomycetes</taxon>
        <taxon>Micrococcales</taxon>
        <taxon>Micrococcaceae</taxon>
        <taxon>Galactobacter</taxon>
    </lineage>
</organism>
<evidence type="ECO:0000313" key="2">
    <source>
        <dbReference type="Proteomes" id="UP000273119"/>
    </source>
</evidence>
<gene>
    <name evidence="1" type="ORF">DWQ67_10795</name>
</gene>
<dbReference type="Proteomes" id="UP000273119">
    <property type="component" value="Unassembled WGS sequence"/>
</dbReference>
<dbReference type="EMBL" id="QQXL01000006">
    <property type="protein sequence ID" value="RKW69944.1"/>
    <property type="molecule type" value="Genomic_DNA"/>
</dbReference>
<comment type="caution">
    <text evidence="1">The sequence shown here is derived from an EMBL/GenBank/DDBJ whole genome shotgun (WGS) entry which is preliminary data.</text>
</comment>
<name>A0A496PHI0_9MICC</name>
<protein>
    <submittedName>
        <fullName evidence="1">Uncharacterized protein</fullName>
    </submittedName>
</protein>
<keyword evidence="2" id="KW-1185">Reference proteome</keyword>